<dbReference type="Proteomes" id="UP000694844">
    <property type="component" value="Chromosome 4"/>
</dbReference>
<evidence type="ECO:0000313" key="2">
    <source>
        <dbReference type="RefSeq" id="XP_022331833.1"/>
    </source>
</evidence>
<accession>A0A8B8DW28</accession>
<organism evidence="1 2">
    <name type="scientific">Crassostrea virginica</name>
    <name type="common">Eastern oyster</name>
    <dbReference type="NCBI Taxonomy" id="6565"/>
    <lineage>
        <taxon>Eukaryota</taxon>
        <taxon>Metazoa</taxon>
        <taxon>Spiralia</taxon>
        <taxon>Lophotrochozoa</taxon>
        <taxon>Mollusca</taxon>
        <taxon>Bivalvia</taxon>
        <taxon>Autobranchia</taxon>
        <taxon>Pteriomorphia</taxon>
        <taxon>Ostreida</taxon>
        <taxon>Ostreoidea</taxon>
        <taxon>Ostreidae</taxon>
        <taxon>Crassostrea</taxon>
    </lineage>
</organism>
<keyword evidence="1" id="KW-1185">Reference proteome</keyword>
<dbReference type="OrthoDB" id="6084477at2759"/>
<dbReference type="RefSeq" id="XP_022331833.1">
    <property type="nucleotide sequence ID" value="XM_022476125.1"/>
</dbReference>
<dbReference type="AlphaFoldDB" id="A0A8B8DW28"/>
<dbReference type="KEGG" id="cvn:111129663"/>
<name>A0A8B8DW28_CRAVI</name>
<gene>
    <name evidence="2" type="primary">LOC111129663</name>
</gene>
<protein>
    <submittedName>
        <fullName evidence="2">Uncharacterized protein LOC111129663</fullName>
    </submittedName>
</protein>
<dbReference type="GeneID" id="111129663"/>
<reference evidence="2" key="1">
    <citation type="submission" date="2025-08" db="UniProtKB">
        <authorList>
            <consortium name="RefSeq"/>
        </authorList>
    </citation>
    <scope>IDENTIFICATION</scope>
    <source>
        <tissue evidence="2">Whole sample</tissue>
    </source>
</reference>
<proteinExistence type="predicted"/>
<sequence>MGEGMDHRNTTALDYLDNITRWIPDDDLRPLIRVYMYFCPNQDMCLGPDMIHQVDSLQFLNLSCSTCSCRDDCIRTSSCCPSKGLADSRSNYTDRNVSELTSYPTLTCTAAESSGPLYADDKAKKYWMVASCPIEYNKEDRVKSCLQDFSMFDSPDLSDYRPVTSAVTNETYKNIHCAICHGEETTQTFGWKLFVKTNMVGEYPSIGKSDEEVFSWVRARLSKFSIVFEPPTSVKDRVRACNTQYVSTCNASGLWSDFDSVIKDACEHRNFVSIVTDCGRLYKNIYCAVCNKNNPYYSLKPYCPNETLSYFNIARDNFVLFRVSAQNHRNIKYKHDTRCGSAEIYDPKKGSCSEISCEFGFILVGSKCQALISEVNKAVLILNSIVCANTIAYPAHQLLEIYPSDTCDFYFPPVFFSFLTERWKKCQWCTKTIRVSYPQPVSIMIERMYEVHKPDREQREYGLHPMVHPNFTVYFNMPRFVNPILRVEHKDEKFLTNCLTPRAVSRVFSLDEELCGILGMAGHLLHICAAGFPCIVCLDLTRSILMVVRFGITEYLKPIRFGYYVAINLANKIPTPGSQ</sequence>
<evidence type="ECO:0000313" key="1">
    <source>
        <dbReference type="Proteomes" id="UP000694844"/>
    </source>
</evidence>